<dbReference type="PANTHER" id="PTHR21660">
    <property type="entry name" value="THIOESTERASE SUPERFAMILY MEMBER-RELATED"/>
    <property type="match status" value="1"/>
</dbReference>
<reference evidence="4 5" key="1">
    <citation type="submission" date="2016-07" db="EMBL/GenBank/DDBJ databases">
        <title>Pervasive Adenine N6-methylation of Active Genes in Fungi.</title>
        <authorList>
            <consortium name="DOE Joint Genome Institute"/>
            <person name="Mondo S.J."/>
            <person name="Dannebaum R.O."/>
            <person name="Kuo R.C."/>
            <person name="Labutti K."/>
            <person name="Haridas S."/>
            <person name="Kuo A."/>
            <person name="Salamov A."/>
            <person name="Ahrendt S.R."/>
            <person name="Lipzen A."/>
            <person name="Sullivan W."/>
            <person name="Andreopoulos W.B."/>
            <person name="Clum A."/>
            <person name="Lindquist E."/>
            <person name="Daum C."/>
            <person name="Ramamoorthy G.K."/>
            <person name="Gryganskyi A."/>
            <person name="Culley D."/>
            <person name="Magnuson J.K."/>
            <person name="James T.Y."/>
            <person name="O'Malley M.A."/>
            <person name="Stajich J.E."/>
            <person name="Spatafora J.W."/>
            <person name="Visel A."/>
            <person name="Grigoriev I.V."/>
        </authorList>
    </citation>
    <scope>NUCLEOTIDE SEQUENCE [LARGE SCALE GENOMIC DNA]</scope>
    <source>
        <strain evidence="4 5">NRRL 2496</strain>
    </source>
</reference>
<protein>
    <submittedName>
        <fullName evidence="4">HotDog domain-containing protein</fullName>
    </submittedName>
</protein>
<dbReference type="EMBL" id="MCGN01000003">
    <property type="protein sequence ID" value="ORY99221.1"/>
    <property type="molecule type" value="Genomic_DNA"/>
</dbReference>
<dbReference type="STRING" id="13706.A0A1X2HJG1"/>
<keyword evidence="5" id="KW-1185">Reference proteome</keyword>
<dbReference type="Proteomes" id="UP000242180">
    <property type="component" value="Unassembled WGS sequence"/>
</dbReference>
<dbReference type="OrthoDB" id="46529at2759"/>
<evidence type="ECO:0000256" key="2">
    <source>
        <dbReference type="ARBA" id="ARBA00022801"/>
    </source>
</evidence>
<dbReference type="SUPFAM" id="SSF54637">
    <property type="entry name" value="Thioesterase/thiol ester dehydrase-isomerase"/>
    <property type="match status" value="1"/>
</dbReference>
<evidence type="ECO:0000256" key="1">
    <source>
        <dbReference type="ARBA" id="ARBA00008324"/>
    </source>
</evidence>
<evidence type="ECO:0000313" key="5">
    <source>
        <dbReference type="Proteomes" id="UP000242180"/>
    </source>
</evidence>
<dbReference type="GO" id="GO:0047617">
    <property type="term" value="F:fatty acyl-CoA hydrolase activity"/>
    <property type="evidence" value="ECO:0007669"/>
    <property type="project" value="InterPro"/>
</dbReference>
<gene>
    <name evidence="4" type="ORF">BCR43DRAFT_471852</name>
</gene>
<dbReference type="InParanoid" id="A0A1X2HJG1"/>
<accession>A0A1X2HJG1</accession>
<dbReference type="OMA" id="NTGYSCD"/>
<dbReference type="NCBIfam" id="TIGR00369">
    <property type="entry name" value="unchar_dom_1"/>
    <property type="match status" value="1"/>
</dbReference>
<dbReference type="AlphaFoldDB" id="A0A1X2HJG1"/>
<comment type="caution">
    <text evidence="4">The sequence shown here is derived from an EMBL/GenBank/DDBJ whole genome shotgun (WGS) entry which is preliminary data.</text>
</comment>
<dbReference type="InterPro" id="IPR006683">
    <property type="entry name" value="Thioestr_dom"/>
</dbReference>
<proteinExistence type="inferred from homology"/>
<name>A0A1X2HJG1_SYNRA</name>
<dbReference type="CDD" id="cd03443">
    <property type="entry name" value="PaaI_thioesterase"/>
    <property type="match status" value="1"/>
</dbReference>
<dbReference type="InterPro" id="IPR029069">
    <property type="entry name" value="HotDog_dom_sf"/>
</dbReference>
<keyword evidence="2" id="KW-0378">Hydrolase</keyword>
<dbReference type="Pfam" id="PF03061">
    <property type="entry name" value="4HBT"/>
    <property type="match status" value="1"/>
</dbReference>
<evidence type="ECO:0000313" key="4">
    <source>
        <dbReference type="EMBL" id="ORY99221.1"/>
    </source>
</evidence>
<dbReference type="PANTHER" id="PTHR21660:SF1">
    <property type="entry name" value="ACYL-COENZYME A THIOESTERASE 13"/>
    <property type="match status" value="1"/>
</dbReference>
<comment type="similarity">
    <text evidence="1">Belongs to the thioesterase PaaI family.</text>
</comment>
<dbReference type="Gene3D" id="3.10.129.10">
    <property type="entry name" value="Hotdog Thioesterase"/>
    <property type="match status" value="1"/>
</dbReference>
<sequence length="157" mass="17407">MKISSEAAERYPKLAELVALYSSRNEKAVFWEDKLHQSLSIVEASPNKLVWEFVVDEVHCNQLGNLHGGCVATAIDICSSFAIETYDGKNPWNLIGVSVDLAIQYMRGIPAGVTARLECEVQRVGKSLANIYTKVYDEAGNMCYSGTHTKFCIDARL</sequence>
<evidence type="ECO:0000259" key="3">
    <source>
        <dbReference type="Pfam" id="PF03061"/>
    </source>
</evidence>
<organism evidence="4 5">
    <name type="scientific">Syncephalastrum racemosum</name>
    <name type="common">Filamentous fungus</name>
    <dbReference type="NCBI Taxonomy" id="13706"/>
    <lineage>
        <taxon>Eukaryota</taxon>
        <taxon>Fungi</taxon>
        <taxon>Fungi incertae sedis</taxon>
        <taxon>Mucoromycota</taxon>
        <taxon>Mucoromycotina</taxon>
        <taxon>Mucoromycetes</taxon>
        <taxon>Mucorales</taxon>
        <taxon>Syncephalastraceae</taxon>
        <taxon>Syncephalastrum</taxon>
    </lineage>
</organism>
<dbReference type="InterPro" id="IPR003736">
    <property type="entry name" value="PAAI_dom"/>
</dbReference>
<dbReference type="InterPro" id="IPR039298">
    <property type="entry name" value="ACOT13"/>
</dbReference>
<feature type="domain" description="Thioesterase" evidence="3">
    <location>
        <begin position="64"/>
        <end position="143"/>
    </location>
</feature>